<keyword evidence="5 6" id="KW-0472">Membrane</keyword>
<comment type="subcellular location">
    <subcellularLocation>
        <location evidence="1">Cell membrane</location>
        <topology evidence="1">Multi-pass membrane protein</topology>
    </subcellularLocation>
</comment>
<protein>
    <submittedName>
        <fullName evidence="8">Peptidase</fullName>
    </submittedName>
</protein>
<evidence type="ECO:0000256" key="3">
    <source>
        <dbReference type="ARBA" id="ARBA00022692"/>
    </source>
</evidence>
<feature type="domain" description="Prepilin type IV endopeptidase peptidase" evidence="7">
    <location>
        <begin position="12"/>
        <end position="116"/>
    </location>
</feature>
<evidence type="ECO:0000256" key="6">
    <source>
        <dbReference type="SAM" id="Phobius"/>
    </source>
</evidence>
<evidence type="ECO:0000256" key="2">
    <source>
        <dbReference type="ARBA" id="ARBA00022475"/>
    </source>
</evidence>
<reference evidence="8 9" key="1">
    <citation type="journal article" date="2012" name="Genet. Mol. Biol.">
        <title>Analysis of 16S rRNA and mxaF genes revealing insights into Methylobacterium niche-specific plant association.</title>
        <authorList>
            <person name="Dourado M.N."/>
            <person name="Andreote F.D."/>
            <person name="Dini-Andreote F."/>
            <person name="Conti R."/>
            <person name="Araujo J.M."/>
            <person name="Araujo W.L."/>
        </authorList>
    </citation>
    <scope>NUCLEOTIDE SEQUENCE [LARGE SCALE GENOMIC DNA]</scope>
    <source>
        <strain evidence="8 9">SR1.6/4</strain>
    </source>
</reference>
<comment type="caution">
    <text evidence="8">The sequence shown here is derived from an EMBL/GenBank/DDBJ whole genome shotgun (WGS) entry which is preliminary data.</text>
</comment>
<dbReference type="InterPro" id="IPR000045">
    <property type="entry name" value="Prepilin_IV_endopep_pep"/>
</dbReference>
<keyword evidence="9" id="KW-1185">Reference proteome</keyword>
<dbReference type="Gene3D" id="1.20.120.1220">
    <property type="match status" value="1"/>
</dbReference>
<dbReference type="EMBL" id="MLBY01000005">
    <property type="protein sequence ID" value="MEE7458517.1"/>
    <property type="molecule type" value="Genomic_DNA"/>
</dbReference>
<evidence type="ECO:0000256" key="1">
    <source>
        <dbReference type="ARBA" id="ARBA00004651"/>
    </source>
</evidence>
<dbReference type="PANTHER" id="PTHR36506:SF1">
    <property type="entry name" value="PREFLAGELLIN PEPTIDASE"/>
    <property type="match status" value="1"/>
</dbReference>
<feature type="transmembrane region" description="Helical" evidence="6">
    <location>
        <begin position="145"/>
        <end position="164"/>
    </location>
</feature>
<proteinExistence type="predicted"/>
<evidence type="ECO:0000259" key="7">
    <source>
        <dbReference type="Pfam" id="PF01478"/>
    </source>
</evidence>
<evidence type="ECO:0000313" key="9">
    <source>
        <dbReference type="Proteomes" id="UP001349262"/>
    </source>
</evidence>
<organism evidence="8 9">
    <name type="scientific">Methylobacterium radiotolerans</name>
    <dbReference type="NCBI Taxonomy" id="31998"/>
    <lineage>
        <taxon>Bacteria</taxon>
        <taxon>Pseudomonadati</taxon>
        <taxon>Pseudomonadota</taxon>
        <taxon>Alphaproteobacteria</taxon>
        <taxon>Hyphomicrobiales</taxon>
        <taxon>Methylobacteriaceae</taxon>
        <taxon>Methylobacterium</taxon>
    </lineage>
</organism>
<feature type="transmembrane region" description="Helical" evidence="6">
    <location>
        <begin position="61"/>
        <end position="80"/>
    </location>
</feature>
<evidence type="ECO:0000256" key="5">
    <source>
        <dbReference type="ARBA" id="ARBA00023136"/>
    </source>
</evidence>
<sequence>MLATASYLLLCIVFPFLMAYAAASDLLTMRISNRITGLVVAGFVPYAVFSGMTWSEISFHVAAGALTLVAAFVMFARGWMGGGDAKLAAGTALWLGIEHLAEYVVVASILGGVLTLAILYARAYPLPRVTLRLPFAVHLHDQKTGIPYGIALAAAALLVLPNVVGLESLMPM</sequence>
<dbReference type="InterPro" id="IPR052218">
    <property type="entry name" value="Preflagellin_Peptidase"/>
</dbReference>
<keyword evidence="4 6" id="KW-1133">Transmembrane helix</keyword>
<dbReference type="PANTHER" id="PTHR36506">
    <property type="entry name" value="PREFLAGELLIN PEPTIDASE"/>
    <property type="match status" value="1"/>
</dbReference>
<evidence type="ECO:0000256" key="4">
    <source>
        <dbReference type="ARBA" id="ARBA00022989"/>
    </source>
</evidence>
<evidence type="ECO:0000313" key="8">
    <source>
        <dbReference type="EMBL" id="MEE7458517.1"/>
    </source>
</evidence>
<feature type="transmembrane region" description="Helical" evidence="6">
    <location>
        <begin position="31"/>
        <end position="49"/>
    </location>
</feature>
<accession>A0ABU7TD57</accession>
<feature type="transmembrane region" description="Helical" evidence="6">
    <location>
        <begin position="100"/>
        <end position="124"/>
    </location>
</feature>
<keyword evidence="3 6" id="KW-0812">Transmembrane</keyword>
<keyword evidence="2" id="KW-1003">Cell membrane</keyword>
<dbReference type="Pfam" id="PF01478">
    <property type="entry name" value="Peptidase_A24"/>
    <property type="match status" value="1"/>
</dbReference>
<name>A0ABU7TD57_9HYPH</name>
<gene>
    <name evidence="8" type="ORF">MRSR164_17590</name>
</gene>
<dbReference type="Proteomes" id="UP001349262">
    <property type="component" value="Unassembled WGS sequence"/>
</dbReference>